<comment type="caution">
    <text evidence="3">The sequence shown here is derived from an EMBL/GenBank/DDBJ whole genome shotgun (WGS) entry which is preliminary data.</text>
</comment>
<dbReference type="PANTHER" id="PTHR40278:SF2">
    <property type="entry name" value="TYPE IV PILUS INNER MEMBRANE COMPONENT PILN"/>
    <property type="match status" value="1"/>
</dbReference>
<proteinExistence type="predicted"/>
<dbReference type="Proteomes" id="UP000285310">
    <property type="component" value="Unassembled WGS sequence"/>
</dbReference>
<dbReference type="Pfam" id="PF05137">
    <property type="entry name" value="PilN"/>
    <property type="match status" value="1"/>
</dbReference>
<dbReference type="GO" id="GO:0043107">
    <property type="term" value="P:type IV pilus-dependent motility"/>
    <property type="evidence" value="ECO:0007669"/>
    <property type="project" value="TreeGrafter"/>
</dbReference>
<organism evidence="3 4">
    <name type="scientific">Salinisphaera japonica YTM-1</name>
    <dbReference type="NCBI Taxonomy" id="1209778"/>
    <lineage>
        <taxon>Bacteria</taxon>
        <taxon>Pseudomonadati</taxon>
        <taxon>Pseudomonadota</taxon>
        <taxon>Gammaproteobacteria</taxon>
        <taxon>Salinisphaerales</taxon>
        <taxon>Salinisphaeraceae</taxon>
        <taxon>Salinisphaera</taxon>
    </lineage>
</organism>
<dbReference type="PANTHER" id="PTHR40278">
    <property type="entry name" value="DNA UTILIZATION PROTEIN HOFN"/>
    <property type="match status" value="1"/>
</dbReference>
<feature type="compositionally biased region" description="Pro residues" evidence="1">
    <location>
        <begin position="181"/>
        <end position="194"/>
    </location>
</feature>
<dbReference type="EMBL" id="AYKG01000024">
    <property type="protein sequence ID" value="ROO27924.1"/>
    <property type="molecule type" value="Genomic_DNA"/>
</dbReference>
<dbReference type="InParanoid" id="A0A423PQN6"/>
<name>A0A423PQN6_9GAMM</name>
<feature type="region of interest" description="Disordered" evidence="1">
    <location>
        <begin position="173"/>
        <end position="194"/>
    </location>
</feature>
<protein>
    <submittedName>
        <fullName evidence="3">Pilus assembly protein PilN</fullName>
    </submittedName>
</protein>
<dbReference type="RefSeq" id="WP_123658285.1">
    <property type="nucleotide sequence ID" value="NZ_AYKG01000024.1"/>
</dbReference>
<dbReference type="InterPro" id="IPR052534">
    <property type="entry name" value="Extracell_DNA_Util/SecSys_Comp"/>
</dbReference>
<evidence type="ECO:0000256" key="1">
    <source>
        <dbReference type="SAM" id="MobiDB-lite"/>
    </source>
</evidence>
<reference evidence="3 4" key="1">
    <citation type="submission" date="2013-10" db="EMBL/GenBank/DDBJ databases">
        <title>Salinisphaera japonica YTM-1 Genome Sequencing.</title>
        <authorList>
            <person name="Lai Q."/>
            <person name="Li C."/>
            <person name="Shao Z."/>
        </authorList>
    </citation>
    <scope>NUCLEOTIDE SEQUENCE [LARGE SCALE GENOMIC DNA]</scope>
    <source>
        <strain evidence="3 4">YTM-1</strain>
    </source>
</reference>
<dbReference type="InterPro" id="IPR007813">
    <property type="entry name" value="PilN"/>
</dbReference>
<evidence type="ECO:0000313" key="3">
    <source>
        <dbReference type="EMBL" id="ROO27924.1"/>
    </source>
</evidence>
<keyword evidence="2" id="KW-1133">Transmembrane helix</keyword>
<accession>A0A423PQN6</accession>
<gene>
    <name evidence="3" type="ORF">SAJA_08900</name>
</gene>
<sequence length="194" mass="21351">MSTAIRINLLDWRREARLAKQRRFAALLAGVVVLSVVLVGVLPLAYYQHALDHQRERNAYLETHIAEADARLAEIKTLKADRAALIKRMNIIADLQQSRGAIVHYFDQLAATLPKGVTLTAIHETDTTTTIDGLAEANAGVSEYMTALDRSAWFDNPRLVVIKRTDNTVNARSDFTLQVDTPPPTATQPPGAGP</sequence>
<dbReference type="AlphaFoldDB" id="A0A423PQN6"/>
<evidence type="ECO:0000313" key="4">
    <source>
        <dbReference type="Proteomes" id="UP000285310"/>
    </source>
</evidence>
<keyword evidence="4" id="KW-1185">Reference proteome</keyword>
<dbReference type="OrthoDB" id="5296173at2"/>
<keyword evidence="2" id="KW-0812">Transmembrane</keyword>
<feature type="transmembrane region" description="Helical" evidence="2">
    <location>
        <begin position="24"/>
        <end position="47"/>
    </location>
</feature>
<dbReference type="GO" id="GO:0043683">
    <property type="term" value="P:type IV pilus assembly"/>
    <property type="evidence" value="ECO:0007669"/>
    <property type="project" value="TreeGrafter"/>
</dbReference>
<evidence type="ECO:0000256" key="2">
    <source>
        <dbReference type="SAM" id="Phobius"/>
    </source>
</evidence>
<keyword evidence="2" id="KW-0472">Membrane</keyword>